<evidence type="ECO:0000313" key="2">
    <source>
        <dbReference type="RefSeq" id="XP_027098812.1"/>
    </source>
</evidence>
<dbReference type="OrthoDB" id="1113909at2759"/>
<reference evidence="2" key="2">
    <citation type="submission" date="2025-08" db="UniProtKB">
        <authorList>
            <consortium name="RefSeq"/>
        </authorList>
    </citation>
    <scope>IDENTIFICATION</scope>
    <source>
        <tissue evidence="2">Leaves</tissue>
    </source>
</reference>
<dbReference type="RefSeq" id="XP_027098812.1">
    <property type="nucleotide sequence ID" value="XM_027243011.1"/>
</dbReference>
<dbReference type="PANTHER" id="PTHR33710:SF71">
    <property type="entry name" value="ENDONUCLEASE_EXONUCLEASE_PHOSPHATASE DOMAIN-CONTAINING PROTEIN"/>
    <property type="match status" value="1"/>
</dbReference>
<evidence type="ECO:0008006" key="3">
    <source>
        <dbReference type="Google" id="ProtNLM"/>
    </source>
</evidence>
<evidence type="ECO:0000313" key="1">
    <source>
        <dbReference type="Proteomes" id="UP001652660"/>
    </source>
</evidence>
<keyword evidence="1" id="KW-1185">Reference proteome</keyword>
<protein>
    <recommendedName>
        <fullName evidence="3">Endonuclease/exonuclease/phosphatase domain-containing protein</fullName>
    </recommendedName>
</protein>
<dbReference type="Proteomes" id="UP001652660">
    <property type="component" value="Chromosome 11e"/>
</dbReference>
<accession>A0A6P6VA29</accession>
<reference evidence="1" key="1">
    <citation type="journal article" date="2025" name="Foods">
        <title>Unveiling the Microbial Signatures of Arabica Coffee Cherries: Insights into Ripeness Specific Diversity, Functional Traits, and Implications for Quality and Safety.</title>
        <authorList>
            <consortium name="RefSeq"/>
            <person name="Tenea G.N."/>
            <person name="Cifuentes V."/>
            <person name="Reyes P."/>
            <person name="Cevallos-Vallejos M."/>
        </authorList>
    </citation>
    <scope>NUCLEOTIDE SEQUENCE [LARGE SCALE GENOMIC DNA]</scope>
</reference>
<gene>
    <name evidence="2" type="primary">LOC113718090</name>
</gene>
<proteinExistence type="predicted"/>
<organism evidence="1 2">
    <name type="scientific">Coffea arabica</name>
    <name type="common">Arabian coffee</name>
    <dbReference type="NCBI Taxonomy" id="13443"/>
    <lineage>
        <taxon>Eukaryota</taxon>
        <taxon>Viridiplantae</taxon>
        <taxon>Streptophyta</taxon>
        <taxon>Embryophyta</taxon>
        <taxon>Tracheophyta</taxon>
        <taxon>Spermatophyta</taxon>
        <taxon>Magnoliopsida</taxon>
        <taxon>eudicotyledons</taxon>
        <taxon>Gunneridae</taxon>
        <taxon>Pentapetalae</taxon>
        <taxon>asterids</taxon>
        <taxon>lamiids</taxon>
        <taxon>Gentianales</taxon>
        <taxon>Rubiaceae</taxon>
        <taxon>Ixoroideae</taxon>
        <taxon>Gardenieae complex</taxon>
        <taxon>Bertiereae - Coffeeae clade</taxon>
        <taxon>Coffeeae</taxon>
        <taxon>Coffea</taxon>
    </lineage>
</organism>
<dbReference type="GeneID" id="113718090"/>
<sequence length="146" mass="17231">MKVLAWNYQGAGRSLTIPSLKEGGRARESWSFRKFKIFISRNELIDLGFEGLPWNWSNNWSIGEEIKERLDRTPTSVEWNRNNSGANLMHIQTVASDHAMLLMDTRPERNKWKRRFQFDARWLQYPEVEKVVDSAWDKQQMASRGT</sequence>
<dbReference type="PANTHER" id="PTHR33710">
    <property type="entry name" value="BNAC02G09200D PROTEIN"/>
    <property type="match status" value="1"/>
</dbReference>
<name>A0A6P6VA29_COFAR</name>
<dbReference type="AlphaFoldDB" id="A0A6P6VA29"/>